<gene>
    <name evidence="5" type="ORF">HA039_33170</name>
</gene>
<name>A0A6G9H7Q4_9ACTN</name>
<dbReference type="SUPFAM" id="SSF51735">
    <property type="entry name" value="NAD(P)-binding Rossmann-fold domains"/>
    <property type="match status" value="1"/>
</dbReference>
<sequence length="332" mass="34598">MRGVVVREFGGPERLEPTELPEPTPGQGEIVLAVEAAGVNRADVLARAGKYHRAGSPPLRLGLEGAGTVVAVADDVTDVAVGQRVLAFGATNEPGFYAERVSIAASQTVPVPDEVDSLSAAALPTAWLSAWYTLKTLARLEAGETVLVHAGASGVGSAAVQIAVDAGATVIATAGSPEKREWVESLGAHHVLDSRGPTSAERVRQVLDLTGSKGADVVLDTVGGAIFSESLLVAGNAGRVIAMANVALEPSTIDTRDFYPKNIRIFGFQITALKEDGYDPRPDLRELLAGLAEGRFSVPIDATYDLAEAGKAHAHLEDRSIRGKVLLTAGEQ</sequence>
<dbReference type="EMBL" id="CP050177">
    <property type="protein sequence ID" value="QIQ06520.1"/>
    <property type="molecule type" value="Genomic_DNA"/>
</dbReference>
<dbReference type="SUPFAM" id="SSF50129">
    <property type="entry name" value="GroES-like"/>
    <property type="match status" value="1"/>
</dbReference>
<accession>A0A6G9H7Q4</accession>
<evidence type="ECO:0000313" key="5">
    <source>
        <dbReference type="EMBL" id="QIQ06520.1"/>
    </source>
</evidence>
<evidence type="ECO:0000256" key="3">
    <source>
        <dbReference type="SAM" id="MobiDB-lite"/>
    </source>
</evidence>
<feature type="region of interest" description="Disordered" evidence="3">
    <location>
        <begin position="1"/>
        <end position="25"/>
    </location>
</feature>
<dbReference type="GO" id="GO:0070402">
    <property type="term" value="F:NADPH binding"/>
    <property type="evidence" value="ECO:0007669"/>
    <property type="project" value="TreeGrafter"/>
</dbReference>
<feature type="domain" description="Enoyl reductase (ER)" evidence="4">
    <location>
        <begin position="10"/>
        <end position="327"/>
    </location>
</feature>
<dbReference type="InterPro" id="IPR013149">
    <property type="entry name" value="ADH-like_C"/>
</dbReference>
<keyword evidence="2" id="KW-0560">Oxidoreductase</keyword>
<dbReference type="KEGG" id="slia:HA039_33170"/>
<protein>
    <submittedName>
        <fullName evidence="5">Zinc-binding dehydrogenase</fullName>
    </submittedName>
</protein>
<proteinExistence type="predicted"/>
<dbReference type="RefSeq" id="WP_167035707.1">
    <property type="nucleotide sequence ID" value="NZ_CP050177.1"/>
</dbReference>
<dbReference type="PANTHER" id="PTHR48106">
    <property type="entry name" value="QUINONE OXIDOREDUCTASE PIG3-RELATED"/>
    <property type="match status" value="1"/>
</dbReference>
<dbReference type="Gene3D" id="3.90.180.10">
    <property type="entry name" value="Medium-chain alcohol dehydrogenases, catalytic domain"/>
    <property type="match status" value="1"/>
</dbReference>
<dbReference type="PANTHER" id="PTHR48106:SF18">
    <property type="entry name" value="QUINONE OXIDOREDUCTASE PIG3"/>
    <property type="match status" value="1"/>
</dbReference>
<evidence type="ECO:0000256" key="2">
    <source>
        <dbReference type="ARBA" id="ARBA00023002"/>
    </source>
</evidence>
<evidence type="ECO:0000313" key="6">
    <source>
        <dbReference type="Proteomes" id="UP000501179"/>
    </source>
</evidence>
<dbReference type="InterPro" id="IPR013154">
    <property type="entry name" value="ADH-like_N"/>
</dbReference>
<dbReference type="InterPro" id="IPR036291">
    <property type="entry name" value="NAD(P)-bd_dom_sf"/>
</dbReference>
<dbReference type="AlphaFoldDB" id="A0A6G9H7Q4"/>
<dbReference type="InterPro" id="IPR011032">
    <property type="entry name" value="GroES-like_sf"/>
</dbReference>
<dbReference type="SMART" id="SM00829">
    <property type="entry name" value="PKS_ER"/>
    <property type="match status" value="1"/>
</dbReference>
<dbReference type="Pfam" id="PF08240">
    <property type="entry name" value="ADH_N"/>
    <property type="match status" value="1"/>
</dbReference>
<organism evidence="5 6">
    <name type="scientific">Streptomyces liangshanensis</name>
    <dbReference type="NCBI Taxonomy" id="2717324"/>
    <lineage>
        <taxon>Bacteria</taxon>
        <taxon>Bacillati</taxon>
        <taxon>Actinomycetota</taxon>
        <taxon>Actinomycetes</taxon>
        <taxon>Kitasatosporales</taxon>
        <taxon>Streptomycetaceae</taxon>
        <taxon>Streptomyces</taxon>
    </lineage>
</organism>
<dbReference type="Proteomes" id="UP000501179">
    <property type="component" value="Chromosome"/>
</dbReference>
<keyword evidence="6" id="KW-1185">Reference proteome</keyword>
<evidence type="ECO:0000256" key="1">
    <source>
        <dbReference type="ARBA" id="ARBA00022857"/>
    </source>
</evidence>
<reference evidence="5 6" key="1">
    <citation type="submission" date="2020-03" db="EMBL/GenBank/DDBJ databases">
        <title>A novel species.</title>
        <authorList>
            <person name="Gao J."/>
        </authorList>
    </citation>
    <scope>NUCLEOTIDE SEQUENCE [LARGE SCALE GENOMIC DNA]</scope>
    <source>
        <strain evidence="5 6">QMT-12</strain>
    </source>
</reference>
<evidence type="ECO:0000259" key="4">
    <source>
        <dbReference type="SMART" id="SM00829"/>
    </source>
</evidence>
<dbReference type="Gene3D" id="3.40.50.720">
    <property type="entry name" value="NAD(P)-binding Rossmann-like Domain"/>
    <property type="match status" value="1"/>
</dbReference>
<keyword evidence="1" id="KW-0521">NADP</keyword>
<dbReference type="InterPro" id="IPR020843">
    <property type="entry name" value="ER"/>
</dbReference>
<dbReference type="GO" id="GO:0016651">
    <property type="term" value="F:oxidoreductase activity, acting on NAD(P)H"/>
    <property type="evidence" value="ECO:0007669"/>
    <property type="project" value="TreeGrafter"/>
</dbReference>
<dbReference type="Pfam" id="PF00107">
    <property type="entry name" value="ADH_zinc_N"/>
    <property type="match status" value="1"/>
</dbReference>